<organism evidence="8 9">
    <name type="scientific">Geodermatophilus sabuli</name>
    <dbReference type="NCBI Taxonomy" id="1564158"/>
    <lineage>
        <taxon>Bacteria</taxon>
        <taxon>Bacillati</taxon>
        <taxon>Actinomycetota</taxon>
        <taxon>Actinomycetes</taxon>
        <taxon>Geodermatophilales</taxon>
        <taxon>Geodermatophilaceae</taxon>
        <taxon>Geodermatophilus</taxon>
    </lineage>
</organism>
<dbReference type="InterPro" id="IPR016169">
    <property type="entry name" value="FAD-bd_PCMH_sub2"/>
</dbReference>
<evidence type="ECO:0000313" key="8">
    <source>
        <dbReference type="EMBL" id="SNX98360.1"/>
    </source>
</evidence>
<dbReference type="EMBL" id="OBDO01000010">
    <property type="protein sequence ID" value="SNX98360.1"/>
    <property type="molecule type" value="Genomic_DNA"/>
</dbReference>
<feature type="domain" description="FAD-binding PCMH-type" evidence="7">
    <location>
        <begin position="39"/>
        <end position="209"/>
    </location>
</feature>
<dbReference type="Proteomes" id="UP000219514">
    <property type="component" value="Unassembled WGS sequence"/>
</dbReference>
<reference evidence="8 9" key="1">
    <citation type="submission" date="2017-09" db="EMBL/GenBank/DDBJ databases">
        <authorList>
            <person name="Ehlers B."/>
            <person name="Leendertz F.H."/>
        </authorList>
    </citation>
    <scope>NUCLEOTIDE SEQUENCE [LARGE SCALE GENOMIC DNA]</scope>
    <source>
        <strain evidence="8 9">DSM 46844</strain>
    </source>
</reference>
<dbReference type="PROSITE" id="PS51387">
    <property type="entry name" value="FAD_PCMH"/>
    <property type="match status" value="1"/>
</dbReference>
<comment type="cofactor">
    <cofactor evidence="1">
        <name>FAD</name>
        <dbReference type="ChEBI" id="CHEBI:57692"/>
    </cofactor>
</comment>
<dbReference type="Gene3D" id="3.30.465.10">
    <property type="match status" value="1"/>
</dbReference>
<dbReference type="PANTHER" id="PTHR42973:SF39">
    <property type="entry name" value="FAD-BINDING PCMH-TYPE DOMAIN-CONTAINING PROTEIN"/>
    <property type="match status" value="1"/>
</dbReference>
<evidence type="ECO:0000256" key="1">
    <source>
        <dbReference type="ARBA" id="ARBA00001974"/>
    </source>
</evidence>
<dbReference type="PANTHER" id="PTHR42973">
    <property type="entry name" value="BINDING OXIDOREDUCTASE, PUTATIVE (AFU_ORTHOLOGUE AFUA_1G17690)-RELATED"/>
    <property type="match status" value="1"/>
</dbReference>
<keyword evidence="3" id="KW-0285">Flavoprotein</keyword>
<dbReference type="OrthoDB" id="545125at2"/>
<proteinExistence type="inferred from homology"/>
<dbReference type="InterPro" id="IPR050416">
    <property type="entry name" value="FAD-linked_Oxidoreductase"/>
</dbReference>
<gene>
    <name evidence="8" type="ORF">SAMN06893097_110143</name>
</gene>
<evidence type="ECO:0000313" key="9">
    <source>
        <dbReference type="Proteomes" id="UP000219514"/>
    </source>
</evidence>
<keyword evidence="9" id="KW-1185">Reference proteome</keyword>
<dbReference type="InterPro" id="IPR036318">
    <property type="entry name" value="FAD-bd_PCMH-like_sf"/>
</dbReference>
<feature type="region of interest" description="Disordered" evidence="6">
    <location>
        <begin position="1"/>
        <end position="29"/>
    </location>
</feature>
<dbReference type="SUPFAM" id="SSF56176">
    <property type="entry name" value="FAD-binding/transporter-associated domain-like"/>
    <property type="match status" value="1"/>
</dbReference>
<keyword evidence="5" id="KW-0560">Oxidoreductase</keyword>
<dbReference type="Pfam" id="PF01565">
    <property type="entry name" value="FAD_binding_4"/>
    <property type="match status" value="1"/>
</dbReference>
<keyword evidence="4" id="KW-0274">FAD</keyword>
<evidence type="ECO:0000256" key="4">
    <source>
        <dbReference type="ARBA" id="ARBA00022827"/>
    </source>
</evidence>
<name>A0A285EH84_9ACTN</name>
<dbReference type="Pfam" id="PF08031">
    <property type="entry name" value="BBE"/>
    <property type="match status" value="1"/>
</dbReference>
<sequence length="471" mass="49965">MTRTVSGGIERLRSEVTGPVHGPADDGYDDARRVWNGAVDRRPAVVVQCASTADVAAAVRYARSEGLEVAVRGGAHSIPGLSSVDGGLVIDLRLLNAVGVDPVARRARVQGGALMGDVDAATQAHGLAVPMGLISHTGVGGLTLGGGMGWLTRQGGLTVDNILSAEVVIADGRVLRAAPEENADLYWAIRGGGGNFGVVTEFEFRLLDVGPIVQFGLFFWEQARGGEALRLMRDIAAELPRSMSAVPAAALTAPAAPFVPVEHHGIPGYGLMLVGFGDPAEHQQVAERIRLRLPPLFDVVTPMPFTAVQQVEDEANPWGVCCYGKGGYFAELTDEVIDVLVDHAPRKTSPMSVLLFYRLDEAYSEIGEDDTAFGGGRSPRWNGFFIGLAPTPDTLPDERSWIRSVEQALRPHMIGSGTYVNALESQDLAQVEASYGAKYGRLASVKAAYDPGNVFHRNANIPGAVAPSPRA</sequence>
<dbReference type="RefSeq" id="WP_097208291.1">
    <property type="nucleotide sequence ID" value="NZ_JACHXB010000005.1"/>
</dbReference>
<evidence type="ECO:0000256" key="2">
    <source>
        <dbReference type="ARBA" id="ARBA00005466"/>
    </source>
</evidence>
<dbReference type="Gene3D" id="3.30.43.10">
    <property type="entry name" value="Uridine Diphospho-n-acetylenolpyruvylglucosamine Reductase, domain 2"/>
    <property type="match status" value="1"/>
</dbReference>
<dbReference type="InterPro" id="IPR012951">
    <property type="entry name" value="BBE"/>
</dbReference>
<protein>
    <submittedName>
        <fullName evidence="8">FAD/FMN-containing dehydrogenase</fullName>
    </submittedName>
</protein>
<comment type="similarity">
    <text evidence="2">Belongs to the oxygen-dependent FAD-linked oxidoreductase family.</text>
</comment>
<evidence type="ECO:0000256" key="5">
    <source>
        <dbReference type="ARBA" id="ARBA00023002"/>
    </source>
</evidence>
<dbReference type="Gene3D" id="3.40.462.20">
    <property type="match status" value="1"/>
</dbReference>
<accession>A0A285EH84</accession>
<evidence type="ECO:0000259" key="7">
    <source>
        <dbReference type="PROSITE" id="PS51387"/>
    </source>
</evidence>
<evidence type="ECO:0000256" key="6">
    <source>
        <dbReference type="SAM" id="MobiDB-lite"/>
    </source>
</evidence>
<evidence type="ECO:0000256" key="3">
    <source>
        <dbReference type="ARBA" id="ARBA00022630"/>
    </source>
</evidence>
<dbReference type="InterPro" id="IPR016167">
    <property type="entry name" value="FAD-bd_PCMH_sub1"/>
</dbReference>
<dbReference type="GO" id="GO:0071949">
    <property type="term" value="F:FAD binding"/>
    <property type="evidence" value="ECO:0007669"/>
    <property type="project" value="InterPro"/>
</dbReference>
<dbReference type="InterPro" id="IPR016166">
    <property type="entry name" value="FAD-bd_PCMH"/>
</dbReference>
<dbReference type="AlphaFoldDB" id="A0A285EH84"/>
<dbReference type="GO" id="GO:0016491">
    <property type="term" value="F:oxidoreductase activity"/>
    <property type="evidence" value="ECO:0007669"/>
    <property type="project" value="UniProtKB-KW"/>
</dbReference>
<dbReference type="InterPro" id="IPR006094">
    <property type="entry name" value="Oxid_FAD_bind_N"/>
</dbReference>